<reference evidence="2" key="3">
    <citation type="submission" date="2023-03" db="UniProtKB">
        <authorList>
            <consortium name="EnsemblPlants"/>
        </authorList>
    </citation>
    <scope>IDENTIFICATION</scope>
    <source>
        <strain evidence="2">cv. Chiifu-401-42</strain>
    </source>
</reference>
<accession>M4DS82</accession>
<organism evidence="2 3">
    <name type="scientific">Brassica campestris</name>
    <name type="common">Field mustard</name>
    <dbReference type="NCBI Taxonomy" id="3711"/>
    <lineage>
        <taxon>Eukaryota</taxon>
        <taxon>Viridiplantae</taxon>
        <taxon>Streptophyta</taxon>
        <taxon>Embryophyta</taxon>
        <taxon>Tracheophyta</taxon>
        <taxon>Spermatophyta</taxon>
        <taxon>Magnoliopsida</taxon>
        <taxon>eudicotyledons</taxon>
        <taxon>Gunneridae</taxon>
        <taxon>Pentapetalae</taxon>
        <taxon>rosids</taxon>
        <taxon>malvids</taxon>
        <taxon>Brassicales</taxon>
        <taxon>Brassicaceae</taxon>
        <taxon>Brassiceae</taxon>
        <taxon>Brassica</taxon>
    </lineage>
</organism>
<dbReference type="Proteomes" id="UP000011750">
    <property type="component" value="Chromosome A03"/>
</dbReference>
<protein>
    <recommendedName>
        <fullName evidence="1">uDENN domain-containing protein</fullName>
    </recommendedName>
</protein>
<dbReference type="HOGENOM" id="CLU_1410641_0_0_1"/>
<dbReference type="eggNOG" id="KOG2127">
    <property type="taxonomic scope" value="Eukaryota"/>
</dbReference>
<dbReference type="Gramene" id="Bra019375.1">
    <property type="protein sequence ID" value="Bra019375.1-P"/>
    <property type="gene ID" value="Bra019375"/>
</dbReference>
<evidence type="ECO:0000259" key="1">
    <source>
        <dbReference type="SMART" id="SM00800"/>
    </source>
</evidence>
<keyword evidence="3" id="KW-1185">Reference proteome</keyword>
<proteinExistence type="predicted"/>
<dbReference type="EnsemblPlants" id="Bra019375.1">
    <property type="protein sequence ID" value="Bra019375.1-P"/>
    <property type="gene ID" value="Bra019375"/>
</dbReference>
<evidence type="ECO:0000313" key="3">
    <source>
        <dbReference type="Proteomes" id="UP000011750"/>
    </source>
</evidence>
<reference evidence="2 3" key="1">
    <citation type="journal article" date="2011" name="Nat. Genet.">
        <title>The genome of the mesopolyploid crop species Brassica rapa.</title>
        <authorList>
            <consortium name="Brassica rapa Genome Sequencing Project Consortium"/>
            <person name="Wang X."/>
            <person name="Wang H."/>
            <person name="Wang J."/>
            <person name="Sun R."/>
            <person name="Wu J."/>
            <person name="Liu S."/>
            <person name="Bai Y."/>
            <person name="Mun J.H."/>
            <person name="Bancroft I."/>
            <person name="Cheng F."/>
            <person name="Huang S."/>
            <person name="Li X."/>
            <person name="Hua W."/>
            <person name="Wang J."/>
            <person name="Wang X."/>
            <person name="Freeling M."/>
            <person name="Pires J.C."/>
            <person name="Paterson A.H."/>
            <person name="Chalhoub B."/>
            <person name="Wang B."/>
            <person name="Hayward A."/>
            <person name="Sharpe A.G."/>
            <person name="Park B.S."/>
            <person name="Weisshaar B."/>
            <person name="Liu B."/>
            <person name="Li B."/>
            <person name="Liu B."/>
            <person name="Tong C."/>
            <person name="Song C."/>
            <person name="Duran C."/>
            <person name="Peng C."/>
            <person name="Geng C."/>
            <person name="Koh C."/>
            <person name="Lin C."/>
            <person name="Edwards D."/>
            <person name="Mu D."/>
            <person name="Shen D."/>
            <person name="Soumpourou E."/>
            <person name="Li F."/>
            <person name="Fraser F."/>
            <person name="Conant G."/>
            <person name="Lassalle G."/>
            <person name="King G.J."/>
            <person name="Bonnema G."/>
            <person name="Tang H."/>
            <person name="Wang H."/>
            <person name="Belcram H."/>
            <person name="Zhou H."/>
            <person name="Hirakawa H."/>
            <person name="Abe H."/>
            <person name="Guo H."/>
            <person name="Wang H."/>
            <person name="Jin H."/>
            <person name="Parkin I.A."/>
            <person name="Batley J."/>
            <person name="Kim J.S."/>
            <person name="Just J."/>
            <person name="Li J."/>
            <person name="Xu J."/>
            <person name="Deng J."/>
            <person name="Kim J.A."/>
            <person name="Li J."/>
            <person name="Yu J."/>
            <person name="Meng J."/>
            <person name="Wang J."/>
            <person name="Min J."/>
            <person name="Poulain J."/>
            <person name="Wang J."/>
            <person name="Hatakeyama K."/>
            <person name="Wu K."/>
            <person name="Wang L."/>
            <person name="Fang L."/>
            <person name="Trick M."/>
            <person name="Links M.G."/>
            <person name="Zhao M."/>
            <person name="Jin M."/>
            <person name="Ramchiary N."/>
            <person name="Drou N."/>
            <person name="Berkman P.J."/>
            <person name="Cai Q."/>
            <person name="Huang Q."/>
            <person name="Li R."/>
            <person name="Tabata S."/>
            <person name="Cheng S."/>
            <person name="Zhang S."/>
            <person name="Zhang S."/>
            <person name="Huang S."/>
            <person name="Sato S."/>
            <person name="Sun S."/>
            <person name="Kwon S.J."/>
            <person name="Choi S.R."/>
            <person name="Lee T.H."/>
            <person name="Fan W."/>
            <person name="Zhao X."/>
            <person name="Tan X."/>
            <person name="Xu X."/>
            <person name="Wang Y."/>
            <person name="Qiu Y."/>
            <person name="Yin Y."/>
            <person name="Li Y."/>
            <person name="Du Y."/>
            <person name="Liao Y."/>
            <person name="Lim Y."/>
            <person name="Narusaka Y."/>
            <person name="Wang Y."/>
            <person name="Wang Z."/>
            <person name="Li Z."/>
            <person name="Wang Z."/>
            <person name="Xiong Z."/>
            <person name="Zhang Z."/>
        </authorList>
    </citation>
    <scope>NUCLEOTIDE SEQUENCE [LARGE SCALE GENOMIC DNA]</scope>
    <source>
        <strain evidence="2 3">cv. Chiifu-401-42</strain>
    </source>
</reference>
<dbReference type="STRING" id="51351.M4DS82"/>
<dbReference type="AlphaFoldDB" id="M4DS82"/>
<dbReference type="InterPro" id="IPR005113">
    <property type="entry name" value="uDENN_dom"/>
</dbReference>
<reference evidence="2 3" key="2">
    <citation type="journal article" date="2018" name="Hortic Res">
        <title>Improved Brassica rapa reference genome by single-molecule sequencing and chromosome conformation capture technologies.</title>
        <authorList>
            <person name="Zhang L."/>
            <person name="Cai X."/>
            <person name="Wu J."/>
            <person name="Liu M."/>
            <person name="Grob S."/>
            <person name="Cheng F."/>
            <person name="Liang J."/>
            <person name="Cai C."/>
            <person name="Liu Z."/>
            <person name="Liu B."/>
            <person name="Wang F."/>
            <person name="Li S."/>
            <person name="Liu F."/>
            <person name="Li X."/>
            <person name="Cheng L."/>
            <person name="Yang W."/>
            <person name="Li M.H."/>
            <person name="Grossniklaus U."/>
            <person name="Zheng H."/>
            <person name="Wang X."/>
        </authorList>
    </citation>
    <scope>NUCLEOTIDE SEQUENCE [LARGE SCALE GENOMIC DNA]</scope>
    <source>
        <strain evidence="2 3">cv. Chiifu-401-42</strain>
    </source>
</reference>
<dbReference type="SMART" id="SM00800">
    <property type="entry name" value="uDENN"/>
    <property type="match status" value="1"/>
</dbReference>
<name>M4DS82_BRACM</name>
<evidence type="ECO:0000313" key="2">
    <source>
        <dbReference type="EnsemblPlants" id="Bra019375.1-P"/>
    </source>
</evidence>
<feature type="domain" description="uDENN" evidence="1">
    <location>
        <begin position="15"/>
        <end position="106"/>
    </location>
</feature>
<dbReference type="Pfam" id="PF03456">
    <property type="entry name" value="uDENN"/>
    <property type="match status" value="1"/>
</dbReference>
<sequence length="193" mass="21314">MKSTYQSIELGHVTQINLNDIFASSSAKSPKLHRRYLSSLLDQFPPFDHSLYPPPPPQLPTCILPAGVAFHSSGFVSSDPASFPRSYPIVLTEGDGTKIFVRLRFGTESARMLLKLIVYHPIHTQTSVSVSSLTPPVSELFGILSRRFLFFTSPQKEAACDGLQSSFAGQKSSVGLINLTFIGDESWPHLQQY</sequence>
<dbReference type="InParanoid" id="M4DS82"/>